<protein>
    <recommendedName>
        <fullName evidence="1">Replication-associated protein ORF2/G2P domain-containing protein</fullName>
    </recommendedName>
</protein>
<proteinExistence type="predicted"/>
<evidence type="ECO:0000313" key="3">
    <source>
        <dbReference type="Proteomes" id="UP000614580"/>
    </source>
</evidence>
<evidence type="ECO:0000313" key="2">
    <source>
        <dbReference type="EMBL" id="CAD7767106.1"/>
    </source>
</evidence>
<dbReference type="InterPro" id="IPR056906">
    <property type="entry name" value="ORF2/G2P_dom"/>
</dbReference>
<reference evidence="2" key="1">
    <citation type="submission" date="2020-12" db="EMBL/GenBank/DDBJ databases">
        <authorList>
            <person name="Hahn C.J."/>
            <person name="Laso-Perez R."/>
            <person name="Vulcano F."/>
            <person name="Vaziourakis K.-M."/>
            <person name="Stokke R."/>
            <person name="Steen I.H."/>
            <person name="Teske A."/>
            <person name="Boetius A."/>
            <person name="Liebeke M."/>
            <person name="Amann R."/>
            <person name="Knittel K."/>
        </authorList>
    </citation>
    <scope>NUCLEOTIDE SEQUENCE</scope>
    <source>
        <strain evidence="2">Gfbio:c6db26ca-90af-429b-aeed-0e3e8aed0b5e:GoM-Arc1_AMV-AAA_792_C10</strain>
    </source>
</reference>
<gene>
    <name evidence="2" type="ORF">DNFNHJIP_00513</name>
</gene>
<dbReference type="Proteomes" id="UP000614580">
    <property type="component" value="Unassembled WGS sequence"/>
</dbReference>
<evidence type="ECO:0000259" key="1">
    <source>
        <dbReference type="Pfam" id="PF23343"/>
    </source>
</evidence>
<feature type="domain" description="Replication-associated protein ORF2/G2P" evidence="1">
    <location>
        <begin position="63"/>
        <end position="170"/>
    </location>
</feature>
<dbReference type="EMBL" id="CAJHZY010000058">
    <property type="protein sequence ID" value="CAD7767106.1"/>
    <property type="molecule type" value="Genomic_DNA"/>
</dbReference>
<name>A0A812A0E0_9EURY</name>
<accession>A0A812A0E0</accession>
<dbReference type="AlphaFoldDB" id="A0A812A0E0"/>
<dbReference type="Pfam" id="PF23343">
    <property type="entry name" value="REP_ORF2-G2P"/>
    <property type="match status" value="1"/>
</dbReference>
<organism evidence="2 3">
    <name type="scientific">Candidatus Argoarchaeum ethanivorans</name>
    <dbReference type="NCBI Taxonomy" id="2608793"/>
    <lineage>
        <taxon>Archaea</taxon>
        <taxon>Methanobacteriati</taxon>
        <taxon>Methanobacteriota</taxon>
        <taxon>Stenosarchaea group</taxon>
        <taxon>Methanomicrobia</taxon>
        <taxon>Methanosarcinales</taxon>
        <taxon>Methanosarcinales incertae sedis</taxon>
        <taxon>GOM Arc I cluster</taxon>
        <taxon>Candidatus Argoarchaeum</taxon>
    </lineage>
</organism>
<sequence>MLCAYPYMKNPNAVDEGVKPLKKKDRDDMTPFPCGKCLPCKIHYRKVWSHRILLEASTTPDTSYVTFTYDDDKVPQQTMHDGITRQVLHYKDMQDCIKRLRKEIYPRKLRYYISGEYGDQSGRPHYHAALFGISCLEKNLLKEGWTDGFIQIGDLNIKTANYIAGYIMKKMTKPTDPRLNGKPPEFSRMSKGSTGGLGIKAIEQIGEALNKDRYFEPYIIESLKYGKKSLPLGRYLSDKLSEIIGISKEERDAKFILFQEEIFNKHLTVGKHYYYNVVQESDHDRMVQERKFKIFNSKRNKV</sequence>
<comment type="caution">
    <text evidence="2">The sequence shown here is derived from an EMBL/GenBank/DDBJ whole genome shotgun (WGS) entry which is preliminary data.</text>
</comment>